<dbReference type="EMBL" id="GL377566">
    <property type="protein sequence ID" value="EFJ36942.1"/>
    <property type="molecule type" value="Genomic_DNA"/>
</dbReference>
<dbReference type="HOGENOM" id="CLU_2296543_0_0_1"/>
<dbReference type="KEGG" id="smo:SELMODRAFT_77019"/>
<organism evidence="4">
    <name type="scientific">Selaginella moellendorffii</name>
    <name type="common">Spikemoss</name>
    <dbReference type="NCBI Taxonomy" id="88036"/>
    <lineage>
        <taxon>Eukaryota</taxon>
        <taxon>Viridiplantae</taxon>
        <taxon>Streptophyta</taxon>
        <taxon>Embryophyta</taxon>
        <taxon>Tracheophyta</taxon>
        <taxon>Lycopodiopsida</taxon>
        <taxon>Selaginellales</taxon>
        <taxon>Selaginellaceae</taxon>
        <taxon>Selaginella</taxon>
    </lineage>
</organism>
<feature type="domain" description="Terpene synthase N-terminal" evidence="2">
    <location>
        <begin position="34"/>
        <end position="101"/>
    </location>
</feature>
<dbReference type="PANTHER" id="PTHR31739">
    <property type="entry name" value="ENT-COPALYL DIPHOSPHATE SYNTHASE, CHLOROPLASTIC"/>
    <property type="match status" value="1"/>
</dbReference>
<dbReference type="Gene3D" id="1.50.10.130">
    <property type="entry name" value="Terpene synthase, N-terminal domain"/>
    <property type="match status" value="1"/>
</dbReference>
<dbReference type="AlphaFoldDB" id="D8QSG3"/>
<dbReference type="PANTHER" id="PTHR31739:SF25">
    <property type="entry name" value="(E,E)-GERANYLLINALOOL SYNTHASE"/>
    <property type="match status" value="1"/>
</dbReference>
<evidence type="ECO:0000256" key="1">
    <source>
        <dbReference type="ARBA" id="ARBA00001946"/>
    </source>
</evidence>
<dbReference type="InterPro" id="IPR001906">
    <property type="entry name" value="Terpene_synth_N"/>
</dbReference>
<dbReference type="InParanoid" id="D8QSG3"/>
<evidence type="ECO:0000259" key="2">
    <source>
        <dbReference type="Pfam" id="PF01397"/>
    </source>
</evidence>
<evidence type="ECO:0000313" key="4">
    <source>
        <dbReference type="Proteomes" id="UP000001514"/>
    </source>
</evidence>
<dbReference type="InterPro" id="IPR008930">
    <property type="entry name" value="Terpenoid_cyclase/PrenylTrfase"/>
</dbReference>
<dbReference type="InterPro" id="IPR036965">
    <property type="entry name" value="Terpene_synth_N_sf"/>
</dbReference>
<protein>
    <recommendedName>
        <fullName evidence="2">Terpene synthase N-terminal domain-containing protein</fullName>
    </recommendedName>
</protein>
<accession>D8QSG3</accession>
<gene>
    <name evidence="3" type="ORF">SELMODRAFT_77019</name>
</gene>
<dbReference type="Proteomes" id="UP000001514">
    <property type="component" value="Unassembled WGS sequence"/>
</dbReference>
<dbReference type="GO" id="GO:0010333">
    <property type="term" value="F:terpene synthase activity"/>
    <property type="evidence" value="ECO:0007669"/>
    <property type="project" value="InterPro"/>
</dbReference>
<proteinExistence type="predicted"/>
<reference evidence="3 4" key="1">
    <citation type="journal article" date="2011" name="Science">
        <title>The Selaginella genome identifies genetic changes associated with the evolution of vascular plants.</title>
        <authorList>
            <person name="Banks J.A."/>
            <person name="Nishiyama T."/>
            <person name="Hasebe M."/>
            <person name="Bowman J.L."/>
            <person name="Gribskov M."/>
            <person name="dePamphilis C."/>
            <person name="Albert V.A."/>
            <person name="Aono N."/>
            <person name="Aoyama T."/>
            <person name="Ambrose B.A."/>
            <person name="Ashton N.W."/>
            <person name="Axtell M.J."/>
            <person name="Barker E."/>
            <person name="Barker M.S."/>
            <person name="Bennetzen J.L."/>
            <person name="Bonawitz N.D."/>
            <person name="Chapple C."/>
            <person name="Cheng C."/>
            <person name="Correa L.G."/>
            <person name="Dacre M."/>
            <person name="DeBarry J."/>
            <person name="Dreyer I."/>
            <person name="Elias M."/>
            <person name="Engstrom E.M."/>
            <person name="Estelle M."/>
            <person name="Feng L."/>
            <person name="Finet C."/>
            <person name="Floyd S.K."/>
            <person name="Frommer W.B."/>
            <person name="Fujita T."/>
            <person name="Gramzow L."/>
            <person name="Gutensohn M."/>
            <person name="Harholt J."/>
            <person name="Hattori M."/>
            <person name="Heyl A."/>
            <person name="Hirai T."/>
            <person name="Hiwatashi Y."/>
            <person name="Ishikawa M."/>
            <person name="Iwata M."/>
            <person name="Karol K.G."/>
            <person name="Koehler B."/>
            <person name="Kolukisaoglu U."/>
            <person name="Kubo M."/>
            <person name="Kurata T."/>
            <person name="Lalonde S."/>
            <person name="Li K."/>
            <person name="Li Y."/>
            <person name="Litt A."/>
            <person name="Lyons E."/>
            <person name="Manning G."/>
            <person name="Maruyama T."/>
            <person name="Michael T.P."/>
            <person name="Mikami K."/>
            <person name="Miyazaki S."/>
            <person name="Morinaga S."/>
            <person name="Murata T."/>
            <person name="Mueller-Roeber B."/>
            <person name="Nelson D.R."/>
            <person name="Obara M."/>
            <person name="Oguri Y."/>
            <person name="Olmstead R.G."/>
            <person name="Onodera N."/>
            <person name="Petersen B.L."/>
            <person name="Pils B."/>
            <person name="Prigge M."/>
            <person name="Rensing S.A."/>
            <person name="Riano-Pachon D.M."/>
            <person name="Roberts A.W."/>
            <person name="Sato Y."/>
            <person name="Scheller H.V."/>
            <person name="Schulz B."/>
            <person name="Schulz C."/>
            <person name="Shakirov E.V."/>
            <person name="Shibagaki N."/>
            <person name="Shinohara N."/>
            <person name="Shippen D.E."/>
            <person name="Soerensen I."/>
            <person name="Sotooka R."/>
            <person name="Sugimoto N."/>
            <person name="Sugita M."/>
            <person name="Sumikawa N."/>
            <person name="Tanurdzic M."/>
            <person name="Theissen G."/>
            <person name="Ulvskov P."/>
            <person name="Wakazuki S."/>
            <person name="Weng J.K."/>
            <person name="Willats W.W."/>
            <person name="Wipf D."/>
            <person name="Wolf P.G."/>
            <person name="Yang L."/>
            <person name="Zimmer A.D."/>
            <person name="Zhu Q."/>
            <person name="Mitros T."/>
            <person name="Hellsten U."/>
            <person name="Loque D."/>
            <person name="Otillar R."/>
            <person name="Salamov A."/>
            <person name="Schmutz J."/>
            <person name="Shapiro H."/>
            <person name="Lindquist E."/>
            <person name="Lucas S."/>
            <person name="Rokhsar D."/>
            <person name="Grigoriev I.V."/>
        </authorList>
    </citation>
    <scope>NUCLEOTIDE SEQUENCE [LARGE SCALE GENOMIC DNA]</scope>
</reference>
<dbReference type="Pfam" id="PF01397">
    <property type="entry name" value="Terpene_synth"/>
    <property type="match status" value="1"/>
</dbReference>
<comment type="cofactor">
    <cofactor evidence="1">
        <name>Mg(2+)</name>
        <dbReference type="ChEBI" id="CHEBI:18420"/>
    </cofactor>
</comment>
<dbReference type="Gramene" id="EFJ36942">
    <property type="protein sequence ID" value="EFJ36942"/>
    <property type="gene ID" value="SELMODRAFT_77019"/>
</dbReference>
<sequence>MACAYMHTGDRNCLRFLNSGLLTKANKNRNFPNRHLSQLLQLVDWLEHLGMERFFEKEIKQTVVKAFRCWKGNAAGTGSQKHLESFEDAALLFQILRRHGY</sequence>
<dbReference type="InterPro" id="IPR050148">
    <property type="entry name" value="Terpene_synthase-like"/>
</dbReference>
<evidence type="ECO:0000313" key="3">
    <source>
        <dbReference type="EMBL" id="EFJ36942.1"/>
    </source>
</evidence>
<dbReference type="SUPFAM" id="SSF48239">
    <property type="entry name" value="Terpenoid cyclases/Protein prenyltransferases"/>
    <property type="match status" value="1"/>
</dbReference>
<keyword evidence="4" id="KW-1185">Reference proteome</keyword>
<dbReference type="GO" id="GO:0016114">
    <property type="term" value="P:terpenoid biosynthetic process"/>
    <property type="evidence" value="ECO:0007669"/>
    <property type="project" value="InterPro"/>
</dbReference>
<name>D8QSG3_SELML</name>